<name>A0A371DLJ7_9APHY</name>
<proteinExistence type="predicted"/>
<protein>
    <submittedName>
        <fullName evidence="1">Uncharacterized protein</fullName>
    </submittedName>
</protein>
<dbReference type="OrthoDB" id="2803881at2759"/>
<dbReference type="InterPro" id="IPR032675">
    <property type="entry name" value="LRR_dom_sf"/>
</dbReference>
<organism evidence="1 2">
    <name type="scientific">Lentinus brumalis</name>
    <dbReference type="NCBI Taxonomy" id="2498619"/>
    <lineage>
        <taxon>Eukaryota</taxon>
        <taxon>Fungi</taxon>
        <taxon>Dikarya</taxon>
        <taxon>Basidiomycota</taxon>
        <taxon>Agaricomycotina</taxon>
        <taxon>Agaricomycetes</taxon>
        <taxon>Polyporales</taxon>
        <taxon>Polyporaceae</taxon>
        <taxon>Lentinus</taxon>
    </lineage>
</organism>
<sequence length="633" mass="71776">MGLSTYERLPAQVHELVCCSLMYGGQPEPFDVVEWYRRSQDQSIDRHAGVHAVAALSRTCRASHGPAVKILWRCIPDVALLFHTLPRECYEIKVHEEDQQRVNFEIIRQLEVADLTRFRFYAARVTELGVWAHTYNCNHLPSSALCYVATRKSLQELGRVATANGWRLFPNVHTLACTDTLLPVCTSPQPSHLLGPQLRKFQFQRHNSPYSRSFEHPHAHVTGEEGIMQMLGVLQLRASELQKLSIDMTEISYPIVAAFYSVVLSCQNLVSLNYGDSHNFHITPAALRHIACLPLLEKLSFSSKDDSFTVEELKAFNQLPRSKTFPRLLHAEIELRDLAVATVFVRHISSPLLRVLDIIIEDGFGVPYKEVFPFFRALRKLPGIPSLHSLGAQFNAYCTEEDKDGPQPISCAMLRPLLASPYMSSFEFRVGCPFRLNDAFLEDMVHAWPRITILRLGEYYPTSLDYTPEVTWNAIIAMARGWPRLKELSVAFDADVSRVPPSRLRELRESNRADPAGNALHDMDFMSFMLTKIDDEMAVATLLSELFSPLAEAYSCWESQAQEEENDERLRMEEEGDAFVPDPGVAARVALCLTYADRWSSMCDLMEQIILVRRQEENWLSAIQASTGPSIVA</sequence>
<reference evidence="1 2" key="1">
    <citation type="journal article" date="2018" name="Biotechnol. Biofuels">
        <title>Integrative visual omics of the white-rot fungus Polyporus brumalis exposes the biotechnological potential of its oxidative enzymes for delignifying raw plant biomass.</title>
        <authorList>
            <person name="Miyauchi S."/>
            <person name="Rancon A."/>
            <person name="Drula E."/>
            <person name="Hage H."/>
            <person name="Chaduli D."/>
            <person name="Favel A."/>
            <person name="Grisel S."/>
            <person name="Henrissat B."/>
            <person name="Herpoel-Gimbert I."/>
            <person name="Ruiz-Duenas F.J."/>
            <person name="Chevret D."/>
            <person name="Hainaut M."/>
            <person name="Lin J."/>
            <person name="Wang M."/>
            <person name="Pangilinan J."/>
            <person name="Lipzen A."/>
            <person name="Lesage-Meessen L."/>
            <person name="Navarro D."/>
            <person name="Riley R."/>
            <person name="Grigoriev I.V."/>
            <person name="Zhou S."/>
            <person name="Raouche S."/>
            <person name="Rosso M.N."/>
        </authorList>
    </citation>
    <scope>NUCLEOTIDE SEQUENCE [LARGE SCALE GENOMIC DNA]</scope>
    <source>
        <strain evidence="1 2">BRFM 1820</strain>
    </source>
</reference>
<dbReference type="AlphaFoldDB" id="A0A371DLJ7"/>
<evidence type="ECO:0000313" key="2">
    <source>
        <dbReference type="Proteomes" id="UP000256964"/>
    </source>
</evidence>
<gene>
    <name evidence="1" type="ORF">OH76DRAFT_1553508</name>
</gene>
<dbReference type="STRING" id="139420.A0A371DLJ7"/>
<dbReference type="Gene3D" id="3.80.10.10">
    <property type="entry name" value="Ribonuclease Inhibitor"/>
    <property type="match status" value="1"/>
</dbReference>
<accession>A0A371DLJ7</accession>
<dbReference type="Proteomes" id="UP000256964">
    <property type="component" value="Unassembled WGS sequence"/>
</dbReference>
<dbReference type="EMBL" id="KZ857387">
    <property type="protein sequence ID" value="RDX53400.1"/>
    <property type="molecule type" value="Genomic_DNA"/>
</dbReference>
<keyword evidence="2" id="KW-1185">Reference proteome</keyword>
<evidence type="ECO:0000313" key="1">
    <source>
        <dbReference type="EMBL" id="RDX53400.1"/>
    </source>
</evidence>
<dbReference type="SUPFAM" id="SSF52047">
    <property type="entry name" value="RNI-like"/>
    <property type="match status" value="1"/>
</dbReference>